<reference evidence="2" key="1">
    <citation type="submission" date="2016-11" db="EMBL/GenBank/DDBJ databases">
        <authorList>
            <person name="Varghese N."/>
            <person name="Submissions S."/>
        </authorList>
    </citation>
    <scope>NUCLEOTIDE SEQUENCE [LARGE SCALE GENOMIC DNA]</scope>
    <source>
        <strain evidence="2">DSM 26899</strain>
    </source>
</reference>
<dbReference type="AlphaFoldDB" id="A0A1M7FCL6"/>
<sequence length="142" mass="16801">MNKISIINSKDLKTLANEDKYIFVNFSYKHAVKISYFYEDINKNERNKLIQLFNQLTNIEIRVDDMLGKLNIILLKLIIDGKKNNIVVSNIGFHMKSFEFLIDNIKKIFENYIDLANKHVIIVECNLNNQEDNEHINTYFDL</sequence>
<evidence type="ECO:0000313" key="2">
    <source>
        <dbReference type="Proteomes" id="UP000184364"/>
    </source>
</evidence>
<dbReference type="EMBL" id="FRAV01000031">
    <property type="protein sequence ID" value="SHM01832.1"/>
    <property type="molecule type" value="Genomic_DNA"/>
</dbReference>
<evidence type="ECO:0000313" key="1">
    <source>
        <dbReference type="EMBL" id="SHM01832.1"/>
    </source>
</evidence>
<gene>
    <name evidence="1" type="ORF">SAMN05444267_103146</name>
</gene>
<dbReference type="OrthoDB" id="1239987at2"/>
<dbReference type="RefSeq" id="WP_073295474.1">
    <property type="nucleotide sequence ID" value="NZ_FRAV01000031.1"/>
</dbReference>
<protein>
    <submittedName>
        <fullName evidence="1">Uncharacterized protein</fullName>
    </submittedName>
</protein>
<organism evidence="1 2">
    <name type="scientific">Chryseobacterium polytrichastri</name>
    <dbReference type="NCBI Taxonomy" id="1302687"/>
    <lineage>
        <taxon>Bacteria</taxon>
        <taxon>Pseudomonadati</taxon>
        <taxon>Bacteroidota</taxon>
        <taxon>Flavobacteriia</taxon>
        <taxon>Flavobacteriales</taxon>
        <taxon>Weeksellaceae</taxon>
        <taxon>Chryseobacterium group</taxon>
        <taxon>Chryseobacterium</taxon>
    </lineage>
</organism>
<keyword evidence="2" id="KW-1185">Reference proteome</keyword>
<name>A0A1M7FCL6_9FLAO</name>
<proteinExistence type="predicted"/>
<accession>A0A1M7FCL6</accession>
<dbReference type="Proteomes" id="UP000184364">
    <property type="component" value="Unassembled WGS sequence"/>
</dbReference>